<dbReference type="PANTHER" id="PTHR38594">
    <property type="entry name" value="PEP-DEPENDENT DIHYDROXYACETONE KINASE, PHOSPHORYL DONOR SUBUNIT DHAM"/>
    <property type="match status" value="1"/>
</dbReference>
<dbReference type="RefSeq" id="WP_095334489.1">
    <property type="nucleotide sequence ID" value="NZ_NQNY01000002.1"/>
</dbReference>
<dbReference type="EMBL" id="NQNY01000002">
    <property type="protein sequence ID" value="PAK21633.1"/>
    <property type="molecule type" value="Genomic_DNA"/>
</dbReference>
<accession>A0A269TJG9</accession>
<evidence type="ECO:0000313" key="3">
    <source>
        <dbReference type="EMBL" id="PAK21633.1"/>
    </source>
</evidence>
<evidence type="ECO:0000313" key="4">
    <source>
        <dbReference type="Proteomes" id="UP000216943"/>
    </source>
</evidence>
<gene>
    <name evidence="3" type="ORF">CJJ23_00630</name>
</gene>
<protein>
    <recommendedName>
        <fullName evidence="2">PTS EIIA type-4 domain-containing protein</fullName>
    </recommendedName>
</protein>
<dbReference type="InterPro" id="IPR039643">
    <property type="entry name" value="DhaM"/>
</dbReference>
<proteinExistence type="predicted"/>
<reference evidence="4" key="1">
    <citation type="submission" date="2017-08" db="EMBL/GenBank/DDBJ databases">
        <authorList>
            <person name="Alvarez-Ponce D."/>
            <person name="Weitzman C.L."/>
            <person name="Tillett R.L."/>
            <person name="Sandmeier F.C."/>
            <person name="Tracy C.R."/>
        </authorList>
    </citation>
    <scope>NUCLEOTIDE SEQUENCE [LARGE SCALE GENOMIC DNA]</scope>
    <source>
        <strain evidence="4">723</strain>
    </source>
</reference>
<keyword evidence="1" id="KW-0808">Transferase</keyword>
<dbReference type="Proteomes" id="UP000216943">
    <property type="component" value="Unassembled WGS sequence"/>
</dbReference>
<dbReference type="AlphaFoldDB" id="A0A269TJG9"/>
<name>A0A269TJG9_9BACT</name>
<dbReference type="Gene3D" id="3.40.50.510">
    <property type="entry name" value="Phosphotransferase system, mannose-type IIA component"/>
    <property type="match status" value="1"/>
</dbReference>
<dbReference type="InterPro" id="IPR004701">
    <property type="entry name" value="PTS_EIIA_man-typ"/>
</dbReference>
<dbReference type="InterPro" id="IPR036662">
    <property type="entry name" value="PTS_EIIA_man-typ_sf"/>
</dbReference>
<dbReference type="SUPFAM" id="SSF53062">
    <property type="entry name" value="PTS system fructose IIA component-like"/>
    <property type="match status" value="1"/>
</dbReference>
<dbReference type="PANTHER" id="PTHR38594:SF1">
    <property type="entry name" value="PEP-DEPENDENT DIHYDROXYACETONE KINASE, PHOSPHORYL DONOR SUBUNIT DHAM"/>
    <property type="match status" value="1"/>
</dbReference>
<dbReference type="OrthoDB" id="7065393at2"/>
<comment type="caution">
    <text evidence="3">The sequence shown here is derived from an EMBL/GenBank/DDBJ whole genome shotgun (WGS) entry which is preliminary data.</text>
</comment>
<dbReference type="Pfam" id="PF03610">
    <property type="entry name" value="EIIA-man"/>
    <property type="match status" value="1"/>
</dbReference>
<dbReference type="GO" id="GO:0009401">
    <property type="term" value="P:phosphoenolpyruvate-dependent sugar phosphotransferase system"/>
    <property type="evidence" value="ECO:0007669"/>
    <property type="project" value="InterPro"/>
</dbReference>
<dbReference type="PROSITE" id="PS51096">
    <property type="entry name" value="PTS_EIIA_TYPE_4"/>
    <property type="match status" value="1"/>
</dbReference>
<evidence type="ECO:0000256" key="1">
    <source>
        <dbReference type="ARBA" id="ARBA00022679"/>
    </source>
</evidence>
<dbReference type="GO" id="GO:0019563">
    <property type="term" value="P:glycerol catabolic process"/>
    <property type="evidence" value="ECO:0007669"/>
    <property type="project" value="InterPro"/>
</dbReference>
<dbReference type="GO" id="GO:0047324">
    <property type="term" value="F:phosphoenolpyruvate-glycerone phosphotransferase activity"/>
    <property type="evidence" value="ECO:0007669"/>
    <property type="project" value="InterPro"/>
</dbReference>
<feature type="domain" description="PTS EIIA type-4" evidence="2">
    <location>
        <begin position="1"/>
        <end position="124"/>
    </location>
</feature>
<evidence type="ECO:0000259" key="2">
    <source>
        <dbReference type="PROSITE" id="PS51096"/>
    </source>
</evidence>
<sequence length="124" mass="13814">MHLVIVTHSYSFTEHIIKYLKAMIPDLDLNYVHNASGLDETIIGTSPMRILDTINEVSDQEIILAADLGSSMINSALAQEMIHDKKIHLVKGPFLESLFSISSLLNSGIEFNEMIKICDEIAVK</sequence>
<dbReference type="GO" id="GO:0016020">
    <property type="term" value="C:membrane"/>
    <property type="evidence" value="ECO:0007669"/>
    <property type="project" value="InterPro"/>
</dbReference>
<organism evidence="3 4">
    <name type="scientific">Mycoplasmopsis agassizii</name>
    <dbReference type="NCBI Taxonomy" id="33922"/>
    <lineage>
        <taxon>Bacteria</taxon>
        <taxon>Bacillati</taxon>
        <taxon>Mycoplasmatota</taxon>
        <taxon>Mycoplasmoidales</taxon>
        <taxon>Metamycoplasmataceae</taxon>
        <taxon>Mycoplasmopsis</taxon>
    </lineage>
</organism>